<gene>
    <name evidence="10" type="ORF">N0F65_009334</name>
</gene>
<evidence type="ECO:0000256" key="2">
    <source>
        <dbReference type="ARBA" id="ARBA00022679"/>
    </source>
</evidence>
<evidence type="ECO:0000256" key="1">
    <source>
        <dbReference type="ARBA" id="ARBA00012486"/>
    </source>
</evidence>
<proteinExistence type="inferred from homology"/>
<dbReference type="PANTHER" id="PTHR24068">
    <property type="entry name" value="UBIQUITIN-CONJUGATING ENZYME E2"/>
    <property type="match status" value="1"/>
</dbReference>
<dbReference type="PROSITE" id="PS00183">
    <property type="entry name" value="UBC_1"/>
    <property type="match status" value="1"/>
</dbReference>
<keyword evidence="11" id="KW-1185">Reference proteome</keyword>
<dbReference type="InterPro" id="IPR023313">
    <property type="entry name" value="UBQ-conjugating_AS"/>
</dbReference>
<dbReference type="CDD" id="cd23800">
    <property type="entry name" value="UBCc_UBE2K"/>
    <property type="match status" value="1"/>
</dbReference>
<dbReference type="InterPro" id="IPR016135">
    <property type="entry name" value="UBQ-conjugating_enzyme/RWD"/>
</dbReference>
<dbReference type="CDD" id="cd14312">
    <property type="entry name" value="UBA_II_E2_UBC27_like"/>
    <property type="match status" value="1"/>
</dbReference>
<dbReference type="EMBL" id="DAKRPA010000288">
    <property type="protein sequence ID" value="DAZ93826.1"/>
    <property type="molecule type" value="Genomic_DNA"/>
</dbReference>
<dbReference type="SUPFAM" id="SSF54495">
    <property type="entry name" value="UBC-like"/>
    <property type="match status" value="1"/>
</dbReference>
<dbReference type="Gene3D" id="3.10.110.10">
    <property type="entry name" value="Ubiquitin Conjugating Enzyme"/>
    <property type="match status" value="1"/>
</dbReference>
<dbReference type="PROSITE" id="PS50030">
    <property type="entry name" value="UBA"/>
    <property type="match status" value="1"/>
</dbReference>
<dbReference type="Pfam" id="PF00627">
    <property type="entry name" value="UBA"/>
    <property type="match status" value="1"/>
</dbReference>
<evidence type="ECO:0000259" key="8">
    <source>
        <dbReference type="PROSITE" id="PS50030"/>
    </source>
</evidence>
<evidence type="ECO:0000256" key="5">
    <source>
        <dbReference type="ARBA" id="ARBA00022840"/>
    </source>
</evidence>
<keyword evidence="4 7" id="KW-0833">Ubl conjugation pathway</keyword>
<dbReference type="SMART" id="SM00212">
    <property type="entry name" value="UBCc"/>
    <property type="match status" value="1"/>
</dbReference>
<comment type="caution">
    <text evidence="10">The sequence shown here is derived from an EMBL/GenBank/DDBJ whole genome shotgun (WGS) entry which is preliminary data.</text>
</comment>
<name>A0AAV2YI97_9STRA</name>
<dbReference type="AlphaFoldDB" id="A0AAV2YI97"/>
<evidence type="ECO:0000256" key="3">
    <source>
        <dbReference type="ARBA" id="ARBA00022741"/>
    </source>
</evidence>
<protein>
    <recommendedName>
        <fullName evidence="1">E2 ubiquitin-conjugating enzyme</fullName>
        <ecNumber evidence="1">2.3.2.23</ecNumber>
    </recommendedName>
</protein>
<accession>A0AAV2YI97</accession>
<dbReference type="Pfam" id="PF00179">
    <property type="entry name" value="UQ_con"/>
    <property type="match status" value="1"/>
</dbReference>
<comment type="similarity">
    <text evidence="7">Belongs to the ubiquitin-conjugating enzyme family.</text>
</comment>
<dbReference type="InterPro" id="IPR000608">
    <property type="entry name" value="UBC"/>
</dbReference>
<evidence type="ECO:0000256" key="7">
    <source>
        <dbReference type="RuleBase" id="RU362109"/>
    </source>
</evidence>
<dbReference type="GO" id="GO:0061631">
    <property type="term" value="F:ubiquitin conjugating enzyme activity"/>
    <property type="evidence" value="ECO:0007669"/>
    <property type="project" value="UniProtKB-EC"/>
</dbReference>
<feature type="domain" description="UBC core" evidence="9">
    <location>
        <begin position="14"/>
        <end position="162"/>
    </location>
</feature>
<reference evidence="10" key="1">
    <citation type="submission" date="2022-11" db="EMBL/GenBank/DDBJ databases">
        <authorList>
            <person name="Morgan W.R."/>
            <person name="Tartar A."/>
        </authorList>
    </citation>
    <scope>NUCLEOTIDE SEQUENCE</scope>
    <source>
        <strain evidence="10">ARSEF 373</strain>
    </source>
</reference>
<dbReference type="Proteomes" id="UP001146120">
    <property type="component" value="Unassembled WGS sequence"/>
</dbReference>
<dbReference type="FunFam" id="3.10.110.10:FF:000037">
    <property type="entry name" value="ubiquitin-conjugating enzyme E2 27"/>
    <property type="match status" value="1"/>
</dbReference>
<dbReference type="PROSITE" id="PS50127">
    <property type="entry name" value="UBC_2"/>
    <property type="match status" value="1"/>
</dbReference>
<dbReference type="InterPro" id="IPR009060">
    <property type="entry name" value="UBA-like_sf"/>
</dbReference>
<dbReference type="GO" id="GO:0005524">
    <property type="term" value="F:ATP binding"/>
    <property type="evidence" value="ECO:0007669"/>
    <property type="project" value="UniProtKB-UniRule"/>
</dbReference>
<evidence type="ECO:0000313" key="11">
    <source>
        <dbReference type="Proteomes" id="UP001146120"/>
    </source>
</evidence>
<evidence type="ECO:0000256" key="6">
    <source>
        <dbReference type="PROSITE-ProRule" id="PRU10133"/>
    </source>
</evidence>
<keyword evidence="2" id="KW-0808">Transferase</keyword>
<feature type="active site" description="Glycyl thioester intermediate" evidence="6">
    <location>
        <position position="100"/>
    </location>
</feature>
<dbReference type="InterPro" id="IPR015940">
    <property type="entry name" value="UBA"/>
</dbReference>
<evidence type="ECO:0000256" key="4">
    <source>
        <dbReference type="ARBA" id="ARBA00022786"/>
    </source>
</evidence>
<evidence type="ECO:0000313" key="10">
    <source>
        <dbReference type="EMBL" id="DAZ93826.1"/>
    </source>
</evidence>
<keyword evidence="5 7" id="KW-0067">ATP-binding</keyword>
<dbReference type="SUPFAM" id="SSF46934">
    <property type="entry name" value="UBA-like"/>
    <property type="match status" value="1"/>
</dbReference>
<sequence>MRFHAYSRIAVDLGAGGRVRKELIECQKDSQISGVTAVPRGDSLEHLIGTIYGPPGTPYAGGIFHLEITIPSKYPFEPPKIRFDTKVWHPNVSSQTGAICLDILKDQWSPALTIKTALLSIQALLSAAEPSDPQDAEVAKMYMDHYPRFVSTAQFWTETYAKERKDGVNDEAVQRLTDMGFAEDQARRALAECKGDENAAVEKLLSSM</sequence>
<evidence type="ECO:0000259" key="9">
    <source>
        <dbReference type="PROSITE" id="PS50127"/>
    </source>
</evidence>
<reference evidence="10" key="2">
    <citation type="journal article" date="2023" name="Microbiol Resour">
        <title>Decontamination and Annotation of the Draft Genome Sequence of the Oomycete Lagenidium giganteum ARSEF 373.</title>
        <authorList>
            <person name="Morgan W.R."/>
            <person name="Tartar A."/>
        </authorList>
    </citation>
    <scope>NUCLEOTIDE SEQUENCE</scope>
    <source>
        <strain evidence="10">ARSEF 373</strain>
    </source>
</reference>
<dbReference type="InterPro" id="IPR041974">
    <property type="entry name" value="UBC27_UBA"/>
</dbReference>
<dbReference type="Gene3D" id="1.10.8.10">
    <property type="entry name" value="DNA helicase RuvA subunit, C-terminal domain"/>
    <property type="match status" value="1"/>
</dbReference>
<dbReference type="SMART" id="SM00165">
    <property type="entry name" value="UBA"/>
    <property type="match status" value="1"/>
</dbReference>
<feature type="domain" description="UBA" evidence="8">
    <location>
        <begin position="167"/>
        <end position="207"/>
    </location>
</feature>
<keyword evidence="3 7" id="KW-0547">Nucleotide-binding</keyword>
<dbReference type="EC" id="2.3.2.23" evidence="1"/>
<organism evidence="10 11">
    <name type="scientific">Lagenidium giganteum</name>
    <dbReference type="NCBI Taxonomy" id="4803"/>
    <lineage>
        <taxon>Eukaryota</taxon>
        <taxon>Sar</taxon>
        <taxon>Stramenopiles</taxon>
        <taxon>Oomycota</taxon>
        <taxon>Peronosporomycetes</taxon>
        <taxon>Pythiales</taxon>
        <taxon>Pythiaceae</taxon>
    </lineage>
</organism>